<feature type="compositionally biased region" description="Polar residues" evidence="1">
    <location>
        <begin position="364"/>
        <end position="386"/>
    </location>
</feature>
<protein>
    <submittedName>
        <fullName evidence="3">Mucin-associated surface protein (MASP), putative</fullName>
    </submittedName>
</protein>
<dbReference type="InParanoid" id="Q4DF61"/>
<evidence type="ECO:0000313" key="3">
    <source>
        <dbReference type="EMBL" id="EAN91164.1"/>
    </source>
</evidence>
<comment type="caution">
    <text evidence="3">The sequence shown here is derived from an EMBL/GenBank/DDBJ whole genome shotgun (WGS) entry which is preliminary data.</text>
</comment>
<feature type="region of interest" description="Disordered" evidence="1">
    <location>
        <begin position="348"/>
        <end position="511"/>
    </location>
</feature>
<dbReference type="STRING" id="353153.Q4DF61"/>
<evidence type="ECO:0000256" key="2">
    <source>
        <dbReference type="SAM" id="SignalP"/>
    </source>
</evidence>
<feature type="chain" id="PRO_5004237042" evidence="2">
    <location>
        <begin position="28"/>
        <end position="532"/>
    </location>
</feature>
<name>Q4DF61_TRYCC</name>
<reference evidence="3 4" key="1">
    <citation type="journal article" date="2005" name="Science">
        <title>The genome sequence of Trypanosoma cruzi, etiologic agent of Chagas disease.</title>
        <authorList>
            <person name="El-Sayed N.M."/>
            <person name="Myler P.J."/>
            <person name="Bartholomeu D.C."/>
            <person name="Nilsson D."/>
            <person name="Aggarwal G."/>
            <person name="Tran A.N."/>
            <person name="Ghedin E."/>
            <person name="Worthey E.A."/>
            <person name="Delcher A.L."/>
            <person name="Blandin G."/>
            <person name="Westenberger S.J."/>
            <person name="Caler E."/>
            <person name="Cerqueira G.C."/>
            <person name="Branche C."/>
            <person name="Haas B."/>
            <person name="Anupama A."/>
            <person name="Arner E."/>
            <person name="Aslund L."/>
            <person name="Attipoe P."/>
            <person name="Bontempi E."/>
            <person name="Bringaud F."/>
            <person name="Burton P."/>
            <person name="Cadag E."/>
            <person name="Campbell D.A."/>
            <person name="Carrington M."/>
            <person name="Crabtree J."/>
            <person name="Darban H."/>
            <person name="da Silveira J.F."/>
            <person name="de Jong P."/>
            <person name="Edwards K."/>
            <person name="Englund P.T."/>
            <person name="Fazelina G."/>
            <person name="Feldblyum T."/>
            <person name="Ferella M."/>
            <person name="Frasch A.C."/>
            <person name="Gull K."/>
            <person name="Horn D."/>
            <person name="Hou L."/>
            <person name="Huang Y."/>
            <person name="Kindlund E."/>
            <person name="Klingbeil M."/>
            <person name="Kluge S."/>
            <person name="Koo H."/>
            <person name="Lacerda D."/>
            <person name="Levin M.J."/>
            <person name="Lorenzi H."/>
            <person name="Louie T."/>
            <person name="Machado C.R."/>
            <person name="McCulloch R."/>
            <person name="McKenna A."/>
            <person name="Mizuno Y."/>
            <person name="Mottram J.C."/>
            <person name="Nelson S."/>
            <person name="Ochaya S."/>
            <person name="Osoegawa K."/>
            <person name="Pai G."/>
            <person name="Parsons M."/>
            <person name="Pentony M."/>
            <person name="Pettersson U."/>
            <person name="Pop M."/>
            <person name="Ramirez J.L."/>
            <person name="Rinta J."/>
            <person name="Robertson L."/>
            <person name="Salzberg S.L."/>
            <person name="Sanchez D.O."/>
            <person name="Seyler A."/>
            <person name="Sharma R."/>
            <person name="Shetty J."/>
            <person name="Simpson A.J."/>
            <person name="Sisk E."/>
            <person name="Tammi M.T."/>
            <person name="Tarleton R."/>
            <person name="Teixeira S."/>
            <person name="Van Aken S."/>
            <person name="Vogt C."/>
            <person name="Ward P.N."/>
            <person name="Wickstead B."/>
            <person name="Wortman J."/>
            <person name="White O."/>
            <person name="Fraser C.M."/>
            <person name="Stuart K.D."/>
            <person name="Andersson B."/>
        </authorList>
    </citation>
    <scope>NUCLEOTIDE SEQUENCE [LARGE SCALE GENOMIC DNA]</scope>
    <source>
        <strain evidence="3 4">CL Brener</strain>
    </source>
</reference>
<dbReference type="PaxDb" id="353153-Q4DF61"/>
<feature type="compositionally biased region" description="Polar residues" evidence="1">
    <location>
        <begin position="398"/>
        <end position="429"/>
    </location>
</feature>
<dbReference type="RefSeq" id="XP_813015.1">
    <property type="nucleotide sequence ID" value="XM_807922.1"/>
</dbReference>
<organism evidence="3 4">
    <name type="scientific">Trypanosoma cruzi (strain CL Brener)</name>
    <dbReference type="NCBI Taxonomy" id="353153"/>
    <lineage>
        <taxon>Eukaryota</taxon>
        <taxon>Discoba</taxon>
        <taxon>Euglenozoa</taxon>
        <taxon>Kinetoplastea</taxon>
        <taxon>Metakinetoplastina</taxon>
        <taxon>Trypanosomatida</taxon>
        <taxon>Trypanosomatidae</taxon>
        <taxon>Trypanosoma</taxon>
        <taxon>Schizotrypanum</taxon>
    </lineage>
</organism>
<dbReference type="KEGG" id="tcr:510487.79"/>
<evidence type="ECO:0000313" key="4">
    <source>
        <dbReference type="Proteomes" id="UP000002296"/>
    </source>
</evidence>
<proteinExistence type="predicted"/>
<dbReference type="AlphaFoldDB" id="Q4DF61"/>
<feature type="compositionally biased region" description="Polar residues" evidence="1">
    <location>
        <begin position="464"/>
        <end position="511"/>
    </location>
</feature>
<dbReference type="EMBL" id="AAHK01000550">
    <property type="protein sequence ID" value="EAN91164.1"/>
    <property type="molecule type" value="Genomic_DNA"/>
</dbReference>
<dbReference type="GeneID" id="3544332"/>
<dbReference type="Proteomes" id="UP000002296">
    <property type="component" value="Unassembled WGS sequence"/>
</dbReference>
<keyword evidence="4" id="KW-1185">Reference proteome</keyword>
<dbReference type="eggNOG" id="ENOG502SFCJ">
    <property type="taxonomic scope" value="Eukaryota"/>
</dbReference>
<sequence>MMMMMTGRVLLVCALCVLWCGAGGVYARNPDNNSLGGYMASRGFGRNKSFLSNGSIKNLSTPLLLSASFISAIKAEAREGKVPSARVTDSHLSGAAGLSPAFSGPDAAIARPTVPGHVPGAAIPGADFSARVPAFSGLGSAGPVHGPVSAADAIPGAAVHGHGAGPGHGAAAFSGLGAAGPGAIPGPAPVRGPTFSGPDANIFGAPVPGHGPAAIPGAPVSGHGPGAIPGAPVPGHGPGAIPGAPVSGHGPGAIPGAPVPGHGPGAIPGAPVSGHGPGAIRGSLRGSAVPGDDDAFSGLGDAIIAEAVPGAAAAFSGHAAAVPGHAAGPAGAGDGPAFSGLVPAVPGAGHSVGGGSEPPDSRSVVISSSQGGNAKTAPVSVSSDEQIASPEEVLPQKETGSQGTSSPEGQPTVSSNTEKQRNNSASAGSHSLGHDAAGDELQDSLEEQQKNDHSQTNETKKSSGDQNTESQRSGGALSEVSNTTTHGIKTQQPKKNSVNEKNYSQNTDASHSTSPLLLLVVACAAAAAVVAA</sequence>
<accession>Q4DF61</accession>
<gene>
    <name evidence="3" type="ORF">Tc00.1047053510487.79</name>
</gene>
<evidence type="ECO:0000256" key="1">
    <source>
        <dbReference type="SAM" id="MobiDB-lite"/>
    </source>
</evidence>
<feature type="compositionally biased region" description="Basic and acidic residues" evidence="1">
    <location>
        <begin position="447"/>
        <end position="463"/>
    </location>
</feature>
<keyword evidence="2" id="KW-0732">Signal</keyword>
<feature type="signal peptide" evidence="2">
    <location>
        <begin position="1"/>
        <end position="27"/>
    </location>
</feature>